<organism evidence="6 7">
    <name type="scientific">Tritrichomonas musculus</name>
    <dbReference type="NCBI Taxonomy" id="1915356"/>
    <lineage>
        <taxon>Eukaryota</taxon>
        <taxon>Metamonada</taxon>
        <taxon>Parabasalia</taxon>
        <taxon>Tritrichomonadida</taxon>
        <taxon>Tritrichomonadidae</taxon>
        <taxon>Tritrichomonas</taxon>
    </lineage>
</organism>
<feature type="domain" description="Protein kinase" evidence="5">
    <location>
        <begin position="213"/>
        <end position="472"/>
    </location>
</feature>
<keyword evidence="1" id="KW-0723">Serine/threonine-protein kinase</keyword>
<dbReference type="SUPFAM" id="SSF48371">
    <property type="entry name" value="ARM repeat"/>
    <property type="match status" value="2"/>
</dbReference>
<dbReference type="InterPro" id="IPR008271">
    <property type="entry name" value="Ser/Thr_kinase_AS"/>
</dbReference>
<dbReference type="PROSITE" id="PS00107">
    <property type="entry name" value="PROTEIN_KINASE_ATP"/>
    <property type="match status" value="1"/>
</dbReference>
<dbReference type="InterPro" id="IPR011009">
    <property type="entry name" value="Kinase-like_dom_sf"/>
</dbReference>
<dbReference type="SMART" id="SM00220">
    <property type="entry name" value="S_TKc"/>
    <property type="match status" value="1"/>
</dbReference>
<evidence type="ECO:0000256" key="3">
    <source>
        <dbReference type="ARBA" id="ARBA00022840"/>
    </source>
</evidence>
<dbReference type="EMBL" id="JAPFFF010000001">
    <property type="protein sequence ID" value="KAK8899539.1"/>
    <property type="molecule type" value="Genomic_DNA"/>
</dbReference>
<dbReference type="PROSITE" id="PS00108">
    <property type="entry name" value="PROTEIN_KINASE_ST"/>
    <property type="match status" value="1"/>
</dbReference>
<dbReference type="InterPro" id="IPR000719">
    <property type="entry name" value="Prot_kinase_dom"/>
</dbReference>
<name>A0ABR2L896_9EUKA</name>
<dbReference type="CDD" id="cd13999">
    <property type="entry name" value="STKc_MAP3K-like"/>
    <property type="match status" value="1"/>
</dbReference>
<dbReference type="SUPFAM" id="SSF56112">
    <property type="entry name" value="Protein kinase-like (PK-like)"/>
    <property type="match status" value="1"/>
</dbReference>
<evidence type="ECO:0000313" key="7">
    <source>
        <dbReference type="Proteomes" id="UP001470230"/>
    </source>
</evidence>
<keyword evidence="3 4" id="KW-0067">ATP-binding</keyword>
<keyword evidence="7" id="KW-1185">Reference proteome</keyword>
<protein>
    <submittedName>
        <fullName evidence="6">Protein kinase activity protein</fullName>
    </submittedName>
</protein>
<dbReference type="InterPro" id="IPR051681">
    <property type="entry name" value="Ser/Thr_Kinases-Pseudokinases"/>
</dbReference>
<evidence type="ECO:0000259" key="5">
    <source>
        <dbReference type="PROSITE" id="PS50011"/>
    </source>
</evidence>
<comment type="caution">
    <text evidence="6">The sequence shown here is derived from an EMBL/GenBank/DDBJ whole genome shotgun (WGS) entry which is preliminary data.</text>
</comment>
<dbReference type="InterPro" id="IPR001245">
    <property type="entry name" value="Ser-Thr/Tyr_kinase_cat_dom"/>
</dbReference>
<evidence type="ECO:0000256" key="2">
    <source>
        <dbReference type="ARBA" id="ARBA00022741"/>
    </source>
</evidence>
<feature type="binding site" evidence="4">
    <location>
        <position position="242"/>
    </location>
    <ligand>
        <name>ATP</name>
        <dbReference type="ChEBI" id="CHEBI:30616"/>
    </ligand>
</feature>
<gene>
    <name evidence="6" type="ORF">M9Y10_001855</name>
</gene>
<keyword evidence="2 4" id="KW-0547">Nucleotide-binding</keyword>
<dbReference type="InterPro" id="IPR016024">
    <property type="entry name" value="ARM-type_fold"/>
</dbReference>
<keyword evidence="6" id="KW-0418">Kinase</keyword>
<accession>A0ABR2L896</accession>
<dbReference type="PANTHER" id="PTHR44329:SF214">
    <property type="entry name" value="PROTEIN KINASE DOMAIN-CONTAINING PROTEIN"/>
    <property type="match status" value="1"/>
</dbReference>
<dbReference type="Gene3D" id="3.30.200.20">
    <property type="entry name" value="Phosphorylase Kinase, domain 1"/>
    <property type="match status" value="1"/>
</dbReference>
<dbReference type="InterPro" id="IPR017441">
    <property type="entry name" value="Protein_kinase_ATP_BS"/>
</dbReference>
<proteinExistence type="predicted"/>
<dbReference type="PANTHER" id="PTHR44329">
    <property type="entry name" value="SERINE/THREONINE-PROTEIN KINASE TNNI3K-RELATED"/>
    <property type="match status" value="1"/>
</dbReference>
<evidence type="ECO:0000313" key="6">
    <source>
        <dbReference type="EMBL" id="KAK8899539.1"/>
    </source>
</evidence>
<evidence type="ECO:0000256" key="4">
    <source>
        <dbReference type="PROSITE-ProRule" id="PRU10141"/>
    </source>
</evidence>
<dbReference type="Gene3D" id="1.25.10.10">
    <property type="entry name" value="Leucine-rich Repeat Variant"/>
    <property type="match status" value="2"/>
</dbReference>
<dbReference type="GO" id="GO:0016301">
    <property type="term" value="F:kinase activity"/>
    <property type="evidence" value="ECO:0007669"/>
    <property type="project" value="UniProtKB-KW"/>
</dbReference>
<reference evidence="6 7" key="1">
    <citation type="submission" date="2024-04" db="EMBL/GenBank/DDBJ databases">
        <title>Tritrichomonas musculus Genome.</title>
        <authorList>
            <person name="Alves-Ferreira E."/>
            <person name="Grigg M."/>
            <person name="Lorenzi H."/>
            <person name="Galac M."/>
        </authorList>
    </citation>
    <scope>NUCLEOTIDE SEQUENCE [LARGE SCALE GENOMIC DNA]</scope>
    <source>
        <strain evidence="6 7">EAF2021</strain>
    </source>
</reference>
<dbReference type="PROSITE" id="PS50011">
    <property type="entry name" value="PROTEIN_KINASE_DOM"/>
    <property type="match status" value="1"/>
</dbReference>
<dbReference type="Proteomes" id="UP001470230">
    <property type="component" value="Unassembled WGS sequence"/>
</dbReference>
<dbReference type="Gene3D" id="1.10.510.10">
    <property type="entry name" value="Transferase(Phosphotransferase) domain 1"/>
    <property type="match status" value="1"/>
</dbReference>
<dbReference type="InterPro" id="IPR011989">
    <property type="entry name" value="ARM-like"/>
</dbReference>
<keyword evidence="6" id="KW-0808">Transferase</keyword>
<dbReference type="PRINTS" id="PR00109">
    <property type="entry name" value="TYRKINASE"/>
</dbReference>
<dbReference type="Pfam" id="PF07714">
    <property type="entry name" value="PK_Tyr_Ser-Thr"/>
    <property type="match status" value="1"/>
</dbReference>
<evidence type="ECO:0000256" key="1">
    <source>
        <dbReference type="ARBA" id="ARBA00022527"/>
    </source>
</evidence>
<sequence length="1116" mass="125345">MNVNLISNLTFGQCIQHIQFEIRNLVTASKRMFVHRAVLTKICDCFKNFSNSLRLKGNEDRPISEEESELFKQLIPILNSIKDLFIQQQENNWFNFFKSNPITYILTECTSLIKQFNEIIIKLKLSDSEPIQWSEVQAKTETVHDLGILQQLLENMNTSDVENRIKEITELRNKLSKEAGIDSESKKTNMLDASTIAKSLQNFKKWEIDANDLELKKKIGSGGFAEVYLGYRKSDGTIVAVKRLFQQEFDETMLESFKSEVVILAKLRHFAILPFVGACTKPPYCIVTQFMSGGSLFSRLHAKEASDRLSPTQLSIIALGIAYGMAYLHAQNMIHRDLKSLNILLDADDFPKISDFGMARTKVKGSDEMSGGIGTSQWMAPEVLSSQRYDEKADVYSFAIILWEMLTGDVPYRGLRDIQVAMTVINQNNRPKIPKNCPQNLAKFIRLCWSTDPDKRPEFKKIVKVLETGAFAFPGTDVTKFKNYIQQFASHSNSSSIAGDDDDDSLSLEFDPHSITNEQLGSLIEELKMDKLIIPKLSQLVSNHPDIVPMFSQFDIMPILIDYLTKLHDIHVVSHLVCLLSLLLPDENLLPSFIELGGIQALLELLTRFVASMLPKLLDCFLCIISVEQIMFSQNHLTKINSFLLSADMAVRLTAIKLIDKMIERQCYDDDTIFAVIIENLLRNAIPEAKSDVLLSALNLLIKLADFEAAKAQIRCVEGPNRICMLLENENQVILATALRLLQLLFEGSVPKQRTISSFLSQFTAIIRRADNDGQLEALNALTMLMDNNLVYKEVSACHDFAKDFGLCIESDDIIIQVSALRICFAFCSNSITIDGFFSLIPRLLLLLKASTYAAILSAFSIAALLSNKDPTEVLDESGEEHLKNFLVSSLTLESELTSPAVRLVGVLAATMSGADLLLQWEIMEMVFNLLSSENEEINHLALMAITAMSAVAPDAPIMIQTIPTLFEKCNDPSFGFYPLICISNITVDSSNAAACVPYIFYLFAYIGTTDRISTQRALVALHRTLMAPEALNVVDGNEQLIDEFLQAVLNLWESEHAQILFGIIETLTRNPFACKKLDEKGVTEIVKNKLKTSQITDPIRPKYIRIKSRLLASQK</sequence>